<gene>
    <name evidence="2" type="ORF">LMG7974_01614</name>
</gene>
<proteinExistence type="predicted"/>
<feature type="coiled-coil region" evidence="1">
    <location>
        <begin position="10"/>
        <end position="37"/>
    </location>
</feature>
<evidence type="ECO:0000313" key="3">
    <source>
        <dbReference type="Proteomes" id="UP000789803"/>
    </source>
</evidence>
<organism evidence="2 3">
    <name type="scientific">Campylobacter majalis</name>
    <dbReference type="NCBI Taxonomy" id="2790656"/>
    <lineage>
        <taxon>Bacteria</taxon>
        <taxon>Pseudomonadati</taxon>
        <taxon>Campylobacterota</taxon>
        <taxon>Epsilonproteobacteria</taxon>
        <taxon>Campylobacterales</taxon>
        <taxon>Campylobacteraceae</taxon>
        <taxon>Campylobacter</taxon>
    </lineage>
</organism>
<name>A0ABM8Q982_9BACT</name>
<evidence type="ECO:0000256" key="1">
    <source>
        <dbReference type="SAM" id="Coils"/>
    </source>
</evidence>
<protein>
    <submittedName>
        <fullName evidence="2">Uncharacterized protein</fullName>
    </submittedName>
</protein>
<evidence type="ECO:0000313" key="2">
    <source>
        <dbReference type="EMBL" id="CAD7289537.1"/>
    </source>
</evidence>
<accession>A0ABM8Q982</accession>
<keyword evidence="3" id="KW-1185">Reference proteome</keyword>
<dbReference type="RefSeq" id="WP_229933393.1">
    <property type="nucleotide sequence ID" value="NZ_CAJHOF010000017.1"/>
</dbReference>
<sequence length="89" mass="10491">MQGVEISQKLDELIDKLNNFNRANKAIDEKMEKIEAVMSIMAKHIEILEDRNTKFIDKFKFGRFKFKKLSEELPSVKIKKRANFSLNDD</sequence>
<comment type="caution">
    <text evidence="2">The sequence shown here is derived from an EMBL/GenBank/DDBJ whole genome shotgun (WGS) entry which is preliminary data.</text>
</comment>
<dbReference type="EMBL" id="CAJHOF010000017">
    <property type="protein sequence ID" value="CAD7289537.1"/>
    <property type="molecule type" value="Genomic_DNA"/>
</dbReference>
<keyword evidence="1" id="KW-0175">Coiled coil</keyword>
<dbReference type="Proteomes" id="UP000789803">
    <property type="component" value="Unassembled WGS sequence"/>
</dbReference>
<reference evidence="2 3" key="1">
    <citation type="submission" date="2020-11" db="EMBL/GenBank/DDBJ databases">
        <authorList>
            <person name="Peeters C."/>
        </authorList>
    </citation>
    <scope>NUCLEOTIDE SEQUENCE [LARGE SCALE GENOMIC DNA]</scope>
    <source>
        <strain evidence="2 3">LMG 7974</strain>
    </source>
</reference>